<evidence type="ECO:0000313" key="1">
    <source>
        <dbReference type="EMBL" id="KAJ1360584.1"/>
    </source>
</evidence>
<keyword evidence="2" id="KW-1185">Reference proteome</keyword>
<protein>
    <submittedName>
        <fullName evidence="1">Uncharacterized protein</fullName>
    </submittedName>
</protein>
<comment type="caution">
    <text evidence="1">The sequence shown here is derived from an EMBL/GenBank/DDBJ whole genome shotgun (WGS) entry which is preliminary data.</text>
</comment>
<name>A0AAD5N8W3_PARTN</name>
<accession>A0AAD5N8W3</accession>
<proteinExistence type="predicted"/>
<dbReference type="Proteomes" id="UP001196413">
    <property type="component" value="Unassembled WGS sequence"/>
</dbReference>
<dbReference type="AlphaFoldDB" id="A0AAD5N8W3"/>
<evidence type="ECO:0000313" key="2">
    <source>
        <dbReference type="Proteomes" id="UP001196413"/>
    </source>
</evidence>
<reference evidence="1" key="1">
    <citation type="submission" date="2021-06" db="EMBL/GenBank/DDBJ databases">
        <title>Parelaphostrongylus tenuis whole genome reference sequence.</title>
        <authorList>
            <person name="Garwood T.J."/>
            <person name="Larsen P.A."/>
            <person name="Fountain-Jones N.M."/>
            <person name="Garbe J.R."/>
            <person name="Macchietto M.G."/>
            <person name="Kania S.A."/>
            <person name="Gerhold R.W."/>
            <person name="Richards J.E."/>
            <person name="Wolf T.M."/>
        </authorList>
    </citation>
    <scope>NUCLEOTIDE SEQUENCE</scope>
    <source>
        <strain evidence="1">MNPRO001-30</strain>
        <tissue evidence="1">Meninges</tissue>
    </source>
</reference>
<organism evidence="1 2">
    <name type="scientific">Parelaphostrongylus tenuis</name>
    <name type="common">Meningeal worm</name>
    <dbReference type="NCBI Taxonomy" id="148309"/>
    <lineage>
        <taxon>Eukaryota</taxon>
        <taxon>Metazoa</taxon>
        <taxon>Ecdysozoa</taxon>
        <taxon>Nematoda</taxon>
        <taxon>Chromadorea</taxon>
        <taxon>Rhabditida</taxon>
        <taxon>Rhabditina</taxon>
        <taxon>Rhabditomorpha</taxon>
        <taxon>Strongyloidea</taxon>
        <taxon>Metastrongylidae</taxon>
        <taxon>Parelaphostrongylus</taxon>
    </lineage>
</organism>
<sequence>MEFISELIMDVMSIVNRSGNTNLELKIALDREASGLPNVKFELIPKAPVTNTIERLNRAYAQNAKFHEEMGVTSDTETAISFVEALGDPLNQHSTTSKKKTKKRIKARSTGVFTVKEEYCEDGSNK</sequence>
<gene>
    <name evidence="1" type="ORF">KIN20_019602</name>
</gene>
<dbReference type="EMBL" id="JAHQIW010003912">
    <property type="protein sequence ID" value="KAJ1360584.1"/>
    <property type="molecule type" value="Genomic_DNA"/>
</dbReference>